<evidence type="ECO:0000256" key="2">
    <source>
        <dbReference type="SAM" id="MobiDB-lite"/>
    </source>
</evidence>
<evidence type="ECO:0000313" key="4">
    <source>
        <dbReference type="EMBL" id="WWC72790.1"/>
    </source>
</evidence>
<feature type="compositionally biased region" description="Polar residues" evidence="2">
    <location>
        <begin position="122"/>
        <end position="134"/>
    </location>
</feature>
<feature type="compositionally biased region" description="Low complexity" evidence="2">
    <location>
        <begin position="325"/>
        <end position="334"/>
    </location>
</feature>
<feature type="region of interest" description="Disordered" evidence="2">
    <location>
        <begin position="99"/>
        <end position="429"/>
    </location>
</feature>
<evidence type="ECO:0000256" key="1">
    <source>
        <dbReference type="SAM" id="Coils"/>
    </source>
</evidence>
<reference evidence="4" key="4">
    <citation type="submission" date="2024-02" db="EMBL/GenBank/DDBJ databases">
        <title>Comparative genomics of Cryptococcus and Kwoniella reveals pathogenesis evolution and contrasting modes of karyotype evolution via chromosome fusion or intercentromeric recombination.</title>
        <authorList>
            <person name="Coelho M.A."/>
            <person name="David-Palma M."/>
            <person name="Shea T."/>
            <person name="Bowers K."/>
            <person name="McGinley-Smith S."/>
            <person name="Mohammad A.W."/>
            <person name="Gnirke A."/>
            <person name="Yurkov A.M."/>
            <person name="Nowrousian M."/>
            <person name="Sun S."/>
            <person name="Cuomo C.A."/>
            <person name="Heitman J."/>
        </authorList>
    </citation>
    <scope>NUCLEOTIDE SEQUENCE</scope>
    <source>
        <strain evidence="4">CBS 10737</strain>
    </source>
</reference>
<organism evidence="3">
    <name type="scientific">Kwoniella pini CBS 10737</name>
    <dbReference type="NCBI Taxonomy" id="1296096"/>
    <lineage>
        <taxon>Eukaryota</taxon>
        <taxon>Fungi</taxon>
        <taxon>Dikarya</taxon>
        <taxon>Basidiomycota</taxon>
        <taxon>Agaricomycotina</taxon>
        <taxon>Tremellomycetes</taxon>
        <taxon>Tremellales</taxon>
        <taxon>Cryptococcaceae</taxon>
        <taxon>Kwoniella</taxon>
    </lineage>
</organism>
<dbReference type="EMBL" id="CP144527">
    <property type="protein sequence ID" value="WWC72790.1"/>
    <property type="molecule type" value="Genomic_DNA"/>
</dbReference>
<reference evidence="4" key="2">
    <citation type="submission" date="2013-07" db="EMBL/GenBank/DDBJ databases">
        <authorList>
            <consortium name="The Broad Institute Genome Sequencing Platform"/>
            <person name="Cuomo C."/>
            <person name="Litvintseva A."/>
            <person name="Chen Y."/>
            <person name="Heitman J."/>
            <person name="Sun S."/>
            <person name="Springer D."/>
            <person name="Dromer F."/>
            <person name="Young S.K."/>
            <person name="Zeng Q."/>
            <person name="Gargeya S."/>
            <person name="Fitzgerald M."/>
            <person name="Abouelleil A."/>
            <person name="Alvarado L."/>
            <person name="Berlin A.M."/>
            <person name="Chapman S.B."/>
            <person name="Dewar J."/>
            <person name="Goldberg J."/>
            <person name="Griggs A."/>
            <person name="Gujja S."/>
            <person name="Hansen M."/>
            <person name="Howarth C."/>
            <person name="Imamovic A."/>
            <person name="Larimer J."/>
            <person name="McCowan C."/>
            <person name="Murphy C."/>
            <person name="Pearson M."/>
            <person name="Priest M."/>
            <person name="Roberts A."/>
            <person name="Saif S."/>
            <person name="Shea T."/>
            <person name="Sykes S."/>
            <person name="Wortman J."/>
            <person name="Nusbaum C."/>
            <person name="Birren B."/>
        </authorList>
    </citation>
    <scope>NUCLEOTIDE SEQUENCE</scope>
    <source>
        <strain evidence="4">CBS 10737</strain>
    </source>
</reference>
<proteinExistence type="predicted"/>
<feature type="compositionally biased region" description="Low complexity" evidence="2">
    <location>
        <begin position="135"/>
        <end position="152"/>
    </location>
</feature>
<feature type="compositionally biased region" description="Acidic residues" evidence="2">
    <location>
        <begin position="640"/>
        <end position="650"/>
    </location>
</feature>
<feature type="compositionally biased region" description="Polar residues" evidence="2">
    <location>
        <begin position="584"/>
        <end position="604"/>
    </location>
</feature>
<sequence length="1252" mass="136689">MNKRGPSGLPTKPYIQNNGPGPAPPLPAGPPPQMQQPYPQGQVDQAAHAAAWAAYYQAQGVNPGTASYSAAAQPATPAPVVQGTANPYANYGYGGGAQHTGYQPVQGQQVGPSQPFRPPPNTQAYATTNTQPSLGYQQPPSGYPQQPQAYSPNPTAGYSTPQPQPQPIQGQGRPPFVQQQQNYNWGAQQTQALPQQPQQGYGRPPPVQQQAYTPQAGPAYPQQPQQPSQPFAGGNQPYRPAAPAQHSPYRPPINQHRPPRPPISTPVGGGFPPAKRPRFDGPGIGGVRPPNAPMQMQNSPTPSIRPPSAPAAFNAGGVNGGQPGFGNTSVASRGGLSGSVGRGGAPIPPSRPPIHLGGGGPPPFGIGLGRGGSLRGGRGGRGGSVGVVGAPRGPSVMRVGRGSLPPAPIKKDTSTHNNTPKKEKRKEELRTTMTDFRIIGIEVKGLDWSWGKINGEEEVEEEISKTEAVAKVEDPLISDDLIKAESVEATKAEQLEDKAEIKAESEDTGDDRIDSKEQDTEEVKAEATEINGNEEASAEVAESEVLEEKEKRGEKRKAKSPDSEEETAAKKRNSSYLLTHNKPNHPNTVIEPSSTNIFQSNQNRFRIYFDSPPELDRIPKSARRKRGRESSSVAPSRAEEDVEVENETEAVVEQSKDAKVEEEQAQAEVAPVNEQEEENGESGNAEVTINEQAPAELSENIVDPPQVEEADGQVASEAEKAILPETSPEQLASAEQPEQVEEVADIAITSDLGGATASEDAVVPLESLDVDNTTESAPAQEFEEIPVPNPAETEIAGVPNVPDLTAETEPKVEDSEPAETSTNGLLSETVEGEVVASVQNVDPPSQLQVENSATSRSRRQSEASTEYQSTVIGDAPPPPAVSNPTKAVPSTNRLSILYEKSSRRICIDSDVVEEVKIWRKEGKIEVHLKELQPEGEMGLPKGILVESYDSTDQRYSTLNSTNIPSFFEEPDYTIPNEEGKSIPPFHRFMNLSSSSSSKKIENEMDNQQNIQSETKEKGKLILIVYLNKKNPLSEPKWCRNNSADNWLYEQFGSIRKIEKDEKKSNRENESLGWKNKLKIIDPDPLPNLKQILENWSLNSITFGTKLKREKFINFLLNSPFETIEILLKLIRSNNNNDRNSTYSSNPYSFSFFSNNYYNIIKKESPFLNYQNHISFAVLAMYKLTTDLIEKMDLSQNNNENENENENELKKLKEIEKLKLNENLNEIIASLPNNMIFKSLDGLWKEWNNHKQG</sequence>
<feature type="compositionally biased region" description="Low complexity" evidence="2">
    <location>
        <begin position="167"/>
        <end position="230"/>
    </location>
</feature>
<keyword evidence="1" id="KW-0175">Coiled coil</keyword>
<feature type="region of interest" description="Disordered" evidence="2">
    <location>
        <begin position="772"/>
        <end position="888"/>
    </location>
</feature>
<feature type="compositionally biased region" description="Polar residues" evidence="2">
    <location>
        <begin position="837"/>
        <end position="855"/>
    </location>
</feature>
<accession>A0A1B9HTB1</accession>
<dbReference type="OrthoDB" id="431557at2759"/>
<feature type="coiled-coil region" evidence="1">
    <location>
        <begin position="1190"/>
        <end position="1217"/>
    </location>
</feature>
<feature type="region of interest" description="Disordered" evidence="2">
    <location>
        <begin position="491"/>
        <end position="715"/>
    </location>
</feature>
<feature type="compositionally biased region" description="Gly residues" evidence="2">
    <location>
        <begin position="366"/>
        <end position="386"/>
    </location>
</feature>
<evidence type="ECO:0000313" key="5">
    <source>
        <dbReference type="Proteomes" id="UP000094020"/>
    </source>
</evidence>
<dbReference type="KEGG" id="kpin:30175727"/>
<protein>
    <submittedName>
        <fullName evidence="3">Uncharacterized protein</fullName>
    </submittedName>
</protein>
<feature type="compositionally biased region" description="Low complexity" evidence="2">
    <location>
        <begin position="531"/>
        <end position="540"/>
    </location>
</feature>
<dbReference type="Proteomes" id="UP000094020">
    <property type="component" value="Chromosome 9"/>
</dbReference>
<name>A0A1B9HTB1_9TREE</name>
<reference evidence="3" key="3">
    <citation type="submission" date="2016-07" db="EMBL/GenBank/DDBJ databases">
        <title>Evolution of pathogenesis and genome organization in the Tremellales.</title>
        <authorList>
            <person name="Cuomo C."/>
            <person name="Litvintseva A."/>
            <person name="Heitman J."/>
            <person name="Chen Y."/>
            <person name="Sun S."/>
            <person name="Springer D."/>
            <person name="Dromer F."/>
            <person name="Young S."/>
            <person name="Zeng Q."/>
            <person name="Chapman S."/>
            <person name="Gujja S."/>
            <person name="Saif S."/>
            <person name="Birren B."/>
        </authorList>
    </citation>
    <scope>NUCLEOTIDE SEQUENCE</scope>
    <source>
        <strain evidence="3">CBS 10737</strain>
    </source>
</reference>
<reference evidence="3" key="1">
    <citation type="submission" date="2013-07" db="EMBL/GenBank/DDBJ databases">
        <title>The Genome Sequence of Cryptococcus pinus CBS10737.</title>
        <authorList>
            <consortium name="The Broad Institute Genome Sequencing Platform"/>
            <person name="Cuomo C."/>
            <person name="Litvintseva A."/>
            <person name="Chen Y."/>
            <person name="Heitman J."/>
            <person name="Sun S."/>
            <person name="Springer D."/>
            <person name="Dromer F."/>
            <person name="Young S.K."/>
            <person name="Zeng Q."/>
            <person name="Gargeya S."/>
            <person name="Fitzgerald M."/>
            <person name="Abouelleil A."/>
            <person name="Alvarado L."/>
            <person name="Berlin A.M."/>
            <person name="Chapman S.B."/>
            <person name="Dewar J."/>
            <person name="Goldberg J."/>
            <person name="Griggs A."/>
            <person name="Gujja S."/>
            <person name="Hansen M."/>
            <person name="Howarth C."/>
            <person name="Imamovic A."/>
            <person name="Larimer J."/>
            <person name="McCowan C."/>
            <person name="Murphy C."/>
            <person name="Pearson M."/>
            <person name="Priest M."/>
            <person name="Roberts A."/>
            <person name="Saif S."/>
            <person name="Shea T."/>
            <person name="Sykes S."/>
            <person name="Wortman J."/>
            <person name="Nusbaum C."/>
            <person name="Birren B."/>
        </authorList>
    </citation>
    <scope>NUCLEOTIDE SEQUENCE [LARGE SCALE GENOMIC DNA]</scope>
    <source>
        <strain evidence="3">CBS 10737</strain>
    </source>
</reference>
<dbReference type="GeneID" id="30175727"/>
<feature type="compositionally biased region" description="Low complexity" evidence="2">
    <location>
        <begin position="35"/>
        <end position="45"/>
    </location>
</feature>
<feature type="compositionally biased region" description="Basic and acidic residues" evidence="2">
    <location>
        <begin position="491"/>
        <end position="527"/>
    </location>
</feature>
<dbReference type="AlphaFoldDB" id="A0A1B9HTB1"/>
<gene>
    <name evidence="3" type="ORF">I206_07358</name>
    <name evidence="4" type="ORF">I206_106754</name>
</gene>
<keyword evidence="5" id="KW-1185">Reference proteome</keyword>
<feature type="compositionally biased region" description="Gly residues" evidence="2">
    <location>
        <begin position="335"/>
        <end position="344"/>
    </location>
</feature>
<feature type="compositionally biased region" description="Polar residues" evidence="2">
    <location>
        <begin position="862"/>
        <end position="871"/>
    </location>
</feature>
<feature type="region of interest" description="Disordered" evidence="2">
    <location>
        <begin position="1"/>
        <end position="45"/>
    </location>
</feature>
<feature type="compositionally biased region" description="Low complexity" evidence="2">
    <location>
        <begin position="103"/>
        <end position="114"/>
    </location>
</feature>
<dbReference type="STRING" id="1296096.A0A1B9HTB1"/>
<evidence type="ECO:0000313" key="3">
    <source>
        <dbReference type="EMBL" id="OCF46505.1"/>
    </source>
</evidence>
<dbReference type="RefSeq" id="XP_019007724.1">
    <property type="nucleotide sequence ID" value="XM_019159052.1"/>
</dbReference>
<dbReference type="EMBL" id="KI894016">
    <property type="protein sequence ID" value="OCF46505.1"/>
    <property type="molecule type" value="Genomic_DNA"/>
</dbReference>
<feature type="compositionally biased region" description="Pro residues" evidence="2">
    <location>
        <begin position="21"/>
        <end position="34"/>
    </location>
</feature>